<dbReference type="AlphaFoldDB" id="A0A182EBF8"/>
<evidence type="ECO:0000313" key="1">
    <source>
        <dbReference type="EMBL" id="VDK77266.1"/>
    </source>
</evidence>
<accession>A0A182EBF8</accession>
<name>A0A182EBF8_ONCOC</name>
<dbReference type="Proteomes" id="UP000271087">
    <property type="component" value="Unassembled WGS sequence"/>
</dbReference>
<keyword evidence="2" id="KW-1185">Reference proteome</keyword>
<proteinExistence type="predicted"/>
<reference evidence="1 2" key="2">
    <citation type="submission" date="2018-08" db="EMBL/GenBank/DDBJ databases">
        <authorList>
            <person name="Laetsch R D."/>
            <person name="Stevens L."/>
            <person name="Kumar S."/>
            <person name="Blaxter L. M."/>
        </authorList>
    </citation>
    <scope>NUCLEOTIDE SEQUENCE [LARGE SCALE GENOMIC DNA]</scope>
</reference>
<gene>
    <name evidence="1" type="ORF">NOO_LOCUS5391</name>
</gene>
<organism evidence="3">
    <name type="scientific">Onchocerca ochengi</name>
    <name type="common">Filarial nematode worm</name>
    <dbReference type="NCBI Taxonomy" id="42157"/>
    <lineage>
        <taxon>Eukaryota</taxon>
        <taxon>Metazoa</taxon>
        <taxon>Ecdysozoa</taxon>
        <taxon>Nematoda</taxon>
        <taxon>Chromadorea</taxon>
        <taxon>Rhabditida</taxon>
        <taxon>Spirurina</taxon>
        <taxon>Spiruromorpha</taxon>
        <taxon>Filarioidea</taxon>
        <taxon>Onchocercidae</taxon>
        <taxon>Onchocerca</taxon>
    </lineage>
</organism>
<protein>
    <submittedName>
        <fullName evidence="3">Phage protein</fullName>
    </submittedName>
</protein>
<reference evidence="3" key="1">
    <citation type="submission" date="2016-06" db="UniProtKB">
        <authorList>
            <consortium name="WormBaseParasite"/>
        </authorList>
    </citation>
    <scope>IDENTIFICATION</scope>
</reference>
<dbReference type="WBParaSite" id="nOo.2.0.1.t05391-RA">
    <property type="protein sequence ID" value="nOo.2.0.1.t05391-RA"/>
    <property type="gene ID" value="nOo.2.0.1.g05391"/>
</dbReference>
<sequence>MQTPIELGIAISETEMAYRLELQNARNKDILSLKAGRNVADITDDARAKAMPFWDRTVARINLIRNILPIPPGASKKKISPTPLLIVCIILINEADLKLQNTIEVLATVHPQVWLASRSARI</sequence>
<evidence type="ECO:0000313" key="3">
    <source>
        <dbReference type="WBParaSite" id="nOo.2.0.1.t05391-RA"/>
    </source>
</evidence>
<dbReference type="EMBL" id="UYRW01001420">
    <property type="protein sequence ID" value="VDK77266.1"/>
    <property type="molecule type" value="Genomic_DNA"/>
</dbReference>
<evidence type="ECO:0000313" key="2">
    <source>
        <dbReference type="Proteomes" id="UP000271087"/>
    </source>
</evidence>